<dbReference type="AlphaFoldDB" id="F3YWG5"/>
<dbReference type="GO" id="GO:0046872">
    <property type="term" value="F:metal ion binding"/>
    <property type="evidence" value="ECO:0007669"/>
    <property type="project" value="UniProtKB-KW"/>
</dbReference>
<dbReference type="GO" id="GO:0005737">
    <property type="term" value="C:cytoplasm"/>
    <property type="evidence" value="ECO:0007669"/>
    <property type="project" value="UniProtKB-SubCell"/>
</dbReference>
<feature type="binding site" description="via persulfide group" evidence="7">
    <location>
        <position position="425"/>
    </location>
    <ligand>
        <name>hybrid [4Fe-2O-2S] cluster</name>
        <dbReference type="ChEBI" id="CHEBI:60519"/>
    </ligand>
</feature>
<keyword evidence="7" id="KW-0004">4Fe-4S</keyword>
<dbReference type="NCBIfam" id="NF003658">
    <property type="entry name" value="PRK05290.1"/>
    <property type="match status" value="1"/>
</dbReference>
<dbReference type="GO" id="GO:0050418">
    <property type="term" value="F:hydroxylamine reductase activity"/>
    <property type="evidence" value="ECO:0007669"/>
    <property type="project" value="UniProtKB-UniRule"/>
</dbReference>
<dbReference type="InterPro" id="IPR011254">
    <property type="entry name" value="Prismane-like_sf"/>
</dbReference>
<protein>
    <recommendedName>
        <fullName evidence="7">Hydroxylamine reductase</fullName>
        <ecNumber evidence="7">1.7.99.1</ecNumber>
    </recommendedName>
    <alternativeName>
        <fullName evidence="7">Hybrid-cluster protein</fullName>
        <shortName evidence="7">HCP</shortName>
    </alternativeName>
    <alternativeName>
        <fullName evidence="7">Prismane protein</fullName>
    </alternativeName>
</protein>
<accession>F3YWG5</accession>
<feature type="binding site" evidence="7">
    <location>
        <position position="289"/>
    </location>
    <ligand>
        <name>hybrid [4Fe-2O-2S] cluster</name>
        <dbReference type="ChEBI" id="CHEBI:60519"/>
    </ligand>
</feature>
<keyword evidence="4 7" id="KW-0560">Oxidoreductase</keyword>
<feature type="binding site" evidence="7">
    <location>
        <position position="8"/>
    </location>
    <ligand>
        <name>[4Fe-4S] cluster</name>
        <dbReference type="ChEBI" id="CHEBI:49883"/>
    </ligand>
</feature>
<keyword evidence="2 7" id="KW-0963">Cytoplasm</keyword>
<feature type="binding site" evidence="7">
    <location>
        <position position="514"/>
    </location>
    <ligand>
        <name>hybrid [4Fe-2O-2S] cluster</name>
        <dbReference type="ChEBI" id="CHEBI:60519"/>
    </ligand>
</feature>
<dbReference type="KEGG" id="daf:Desaf_1003"/>
<comment type="function">
    <text evidence="7">Catalyzes the reduction of hydroxylamine to form NH(3) and H(2)O.</text>
</comment>
<dbReference type="STRING" id="690850.Desaf_1003"/>
<dbReference type="InterPro" id="IPR016099">
    <property type="entry name" value="Prismane-like_a/b-sand"/>
</dbReference>
<dbReference type="InterPro" id="IPR016100">
    <property type="entry name" value="Prismane_a-bundle"/>
</dbReference>
<keyword evidence="5 7" id="KW-0408">Iron</keyword>
<dbReference type="HAMAP" id="MF_00069">
    <property type="entry name" value="Hydroxylam_reduct"/>
    <property type="match status" value="1"/>
</dbReference>
<evidence type="ECO:0000256" key="2">
    <source>
        <dbReference type="ARBA" id="ARBA00022490"/>
    </source>
</evidence>
<evidence type="ECO:0000313" key="9">
    <source>
        <dbReference type="Proteomes" id="UP000007844"/>
    </source>
</evidence>
<comment type="subcellular location">
    <subcellularLocation>
        <location evidence="1 7">Cytoplasm</location>
    </subcellularLocation>
</comment>
<feature type="binding site" evidence="7">
    <location>
        <position position="333"/>
    </location>
    <ligand>
        <name>hybrid [4Fe-2O-2S] cluster</name>
        <dbReference type="ChEBI" id="CHEBI:60519"/>
    </ligand>
</feature>
<evidence type="ECO:0000256" key="4">
    <source>
        <dbReference type="ARBA" id="ARBA00023002"/>
    </source>
</evidence>
<keyword evidence="3 7" id="KW-0479">Metal-binding</keyword>
<dbReference type="Proteomes" id="UP000007844">
    <property type="component" value="Chromosome"/>
</dbReference>
<feature type="binding site" evidence="7">
    <location>
        <position position="5"/>
    </location>
    <ligand>
        <name>[4Fe-4S] cluster</name>
        <dbReference type="ChEBI" id="CHEBI:49883"/>
    </ligand>
</feature>
<evidence type="ECO:0000256" key="7">
    <source>
        <dbReference type="HAMAP-Rule" id="MF_00069"/>
    </source>
</evidence>
<proteinExistence type="inferred from homology"/>
<dbReference type="GO" id="GO:0042542">
    <property type="term" value="P:response to hydrogen peroxide"/>
    <property type="evidence" value="ECO:0007669"/>
    <property type="project" value="TreeGrafter"/>
</dbReference>
<dbReference type="PANTHER" id="PTHR30109">
    <property type="entry name" value="HYDROXYLAMINE REDUCTASE"/>
    <property type="match status" value="1"/>
</dbReference>
<dbReference type="Gene3D" id="1.20.1270.20">
    <property type="match status" value="2"/>
</dbReference>
<name>F3YWG5_DESAF</name>
<comment type="cofactor">
    <cofactor evidence="7">
        <name>[4Fe-4S] cluster</name>
        <dbReference type="ChEBI" id="CHEBI:49883"/>
    </cofactor>
    <text evidence="7">Binds 1 [4Fe-4S] cluster.</text>
</comment>
<evidence type="ECO:0000256" key="1">
    <source>
        <dbReference type="ARBA" id="ARBA00004496"/>
    </source>
</evidence>
<comment type="similarity">
    <text evidence="7">Belongs to the HCP family.</text>
</comment>
<feature type="binding site" evidence="7">
    <location>
        <position position="453"/>
    </location>
    <ligand>
        <name>hybrid [4Fe-2O-2S] cluster</name>
        <dbReference type="ChEBI" id="CHEBI:60519"/>
    </ligand>
</feature>
<dbReference type="GO" id="GO:0004601">
    <property type="term" value="F:peroxidase activity"/>
    <property type="evidence" value="ECO:0007669"/>
    <property type="project" value="TreeGrafter"/>
</dbReference>
<dbReference type="FunFam" id="3.40.50.2030:FF:000001">
    <property type="entry name" value="Hydroxylamine reductase"/>
    <property type="match status" value="1"/>
</dbReference>
<dbReference type="CDD" id="cd01914">
    <property type="entry name" value="HCP"/>
    <property type="match status" value="1"/>
</dbReference>
<dbReference type="NCBIfam" id="TIGR01703">
    <property type="entry name" value="hybrid_clust"/>
    <property type="match status" value="1"/>
</dbReference>
<gene>
    <name evidence="7" type="primary">hcp</name>
    <name evidence="8" type="ORF">Desaf_1003</name>
</gene>
<dbReference type="InterPro" id="IPR010048">
    <property type="entry name" value="Hydroxylam_reduct"/>
</dbReference>
<feature type="binding site" evidence="7">
    <location>
        <position position="512"/>
    </location>
    <ligand>
        <name>hybrid [4Fe-2O-2S] cluster</name>
        <dbReference type="ChEBI" id="CHEBI:60519"/>
    </ligand>
</feature>
<feature type="modified residue" description="Cysteine persulfide" evidence="7">
    <location>
        <position position="425"/>
    </location>
</feature>
<dbReference type="SUPFAM" id="SSF56821">
    <property type="entry name" value="Prismane protein-like"/>
    <property type="match status" value="1"/>
</dbReference>
<feature type="binding site" evidence="7">
    <location>
        <position position="23"/>
    </location>
    <ligand>
        <name>[4Fe-4S] cluster</name>
        <dbReference type="ChEBI" id="CHEBI:49883"/>
    </ligand>
</feature>
<evidence type="ECO:0000256" key="3">
    <source>
        <dbReference type="ARBA" id="ARBA00022723"/>
    </source>
</evidence>
<reference evidence="8 9" key="1">
    <citation type="journal article" date="2011" name="J. Bacteriol.">
        <title>Genome sequence of the mercury-methylating and pleomorphic Desulfovibrio africanus Strain Walvis Bay.</title>
        <authorList>
            <person name="Brown S.D."/>
            <person name="Wall J.D."/>
            <person name="Kucken A.M."/>
            <person name="Gilmour C.C."/>
            <person name="Podar M."/>
            <person name="Brandt C.C."/>
            <person name="Teshima H."/>
            <person name="Detter J.C."/>
            <person name="Han C.S."/>
            <person name="Land M.L."/>
            <person name="Lucas S."/>
            <person name="Han J."/>
            <person name="Pennacchio L."/>
            <person name="Nolan M."/>
            <person name="Pitluck S."/>
            <person name="Woyke T."/>
            <person name="Goodwin L."/>
            <person name="Palumbo A.V."/>
            <person name="Elias D.A."/>
        </authorList>
    </citation>
    <scope>NUCLEOTIDE SEQUENCE [LARGE SCALE GENOMIC DNA]</scope>
    <source>
        <strain evidence="8 9">Walvis Bay</strain>
    </source>
</reference>
<dbReference type="Pfam" id="PF03063">
    <property type="entry name" value="Prismane"/>
    <property type="match status" value="1"/>
</dbReference>
<comment type="cofactor">
    <cofactor evidence="7">
        <name>hybrid [4Fe-2O-2S] cluster</name>
        <dbReference type="ChEBI" id="CHEBI:60519"/>
    </cofactor>
    <text evidence="7">Binds 1 hybrid [4Fe-2O-2S] cluster.</text>
</comment>
<sequence>MSMFCYQCEQAAKGEGCTKIGVCGKQPDVAALQDLVIWCLRGLALVAVEARKAGVPTREADELAVKGLFATLTNVNFDPEYFEHLASNIIRERESLKAKLAPSGVVGMLKNGIAKLTGNGDTVGGKFERGPAAYTLPSGIASMVADGEKFAGLKSYPTDNADIASLMHTVLFGIRGVAAYADHAQILGQRDEGLYAFLHEALAAGWDGVQRDLGAWVGLSLKVGEYNLKAMELLDAGNTGTYGHPTPTKVPLGHRRNKCILVSGHDLKDLHMLLEQTTGKGIDIYTHGEMLPTHGYPELKKYEHFYGHFGTAWQNQHKEFPTFPGPIVMTTNCIQKPQGAYEKNIFTTGLVGWPGVPSVPADARGDKDFSDVIRRAQEMPGFTDDQDKGGVMVGFARNAVLGVADKVIEAVKSGAIRHFFLVAGCDGAKPGRNYYTEFVEKAPKDTVILTLACGKFRFFDKDLGTIGGLPRLLDIGQCNDAYSAIQIAVALSKAFGVGVNELPLSMVLSWYEQKAVAILLTLLHLGITNIRLGPTLPAFLTPNVVDFLVQNYNIKPITTPDQDLEAILGAQAVA</sequence>
<dbReference type="HOGENOM" id="CLU_038344_2_0_7"/>
<evidence type="ECO:0000256" key="5">
    <source>
        <dbReference type="ARBA" id="ARBA00023004"/>
    </source>
</evidence>
<dbReference type="eggNOG" id="COG1151">
    <property type="taxonomic scope" value="Bacteria"/>
</dbReference>
<dbReference type="PANTHER" id="PTHR30109:SF0">
    <property type="entry name" value="HYDROXYLAMINE REDUCTASE"/>
    <property type="match status" value="1"/>
</dbReference>
<organism evidence="8 9">
    <name type="scientific">Desulfocurvibacter africanus subsp. africanus str. Walvis Bay</name>
    <dbReference type="NCBI Taxonomy" id="690850"/>
    <lineage>
        <taxon>Bacteria</taxon>
        <taxon>Pseudomonadati</taxon>
        <taxon>Thermodesulfobacteriota</taxon>
        <taxon>Desulfovibrionia</taxon>
        <taxon>Desulfovibrionales</taxon>
        <taxon>Desulfovibrionaceae</taxon>
        <taxon>Desulfocurvibacter</taxon>
    </lineage>
</organism>
<dbReference type="EC" id="1.7.99.1" evidence="7"/>
<dbReference type="InterPro" id="IPR004137">
    <property type="entry name" value="HCP/CODH"/>
</dbReference>
<keyword evidence="9" id="KW-1185">Reference proteome</keyword>
<feature type="binding site" evidence="7">
    <location>
        <position position="478"/>
    </location>
    <ligand>
        <name>hybrid [4Fe-2O-2S] cluster</name>
        <dbReference type="ChEBI" id="CHEBI:60519"/>
    </ligand>
</feature>
<keyword evidence="6 7" id="KW-0411">Iron-sulfur</keyword>
<dbReference type="PIRSF" id="PIRSF000076">
    <property type="entry name" value="HCP"/>
    <property type="match status" value="1"/>
</dbReference>
<dbReference type="Gene3D" id="3.40.50.2030">
    <property type="match status" value="2"/>
</dbReference>
<comment type="catalytic activity">
    <reaction evidence="7">
        <text>A + NH4(+) + H2O = hydroxylamine + AH2 + H(+)</text>
        <dbReference type="Rhea" id="RHEA:22052"/>
        <dbReference type="ChEBI" id="CHEBI:13193"/>
        <dbReference type="ChEBI" id="CHEBI:15377"/>
        <dbReference type="ChEBI" id="CHEBI:15378"/>
        <dbReference type="ChEBI" id="CHEBI:15429"/>
        <dbReference type="ChEBI" id="CHEBI:17499"/>
        <dbReference type="ChEBI" id="CHEBI:28938"/>
        <dbReference type="EC" id="1.7.99.1"/>
    </reaction>
</comment>
<feature type="binding site" evidence="7">
    <location>
        <position position="17"/>
    </location>
    <ligand>
        <name>[4Fe-4S] cluster</name>
        <dbReference type="ChEBI" id="CHEBI:49883"/>
    </ligand>
</feature>
<evidence type="ECO:0000256" key="6">
    <source>
        <dbReference type="ARBA" id="ARBA00023014"/>
    </source>
</evidence>
<evidence type="ECO:0000313" key="8">
    <source>
        <dbReference type="EMBL" id="EGJ49351.1"/>
    </source>
</evidence>
<feature type="binding site" evidence="7">
    <location>
        <position position="265"/>
    </location>
    <ligand>
        <name>hybrid [4Fe-2O-2S] cluster</name>
        <dbReference type="ChEBI" id="CHEBI:60519"/>
    </ligand>
</feature>
<dbReference type="FunFam" id="3.40.50.2030:FF:000002">
    <property type="entry name" value="Hydroxylamine reductase"/>
    <property type="match status" value="1"/>
</dbReference>
<dbReference type="EMBL" id="CP003221">
    <property type="protein sequence ID" value="EGJ49351.1"/>
    <property type="molecule type" value="Genomic_DNA"/>
</dbReference>
<dbReference type="GO" id="GO:0051539">
    <property type="term" value="F:4 iron, 4 sulfur cluster binding"/>
    <property type="evidence" value="ECO:0007669"/>
    <property type="project" value="UniProtKB-KW"/>
</dbReference>